<reference evidence="4 5" key="1">
    <citation type="submission" date="2023-11" db="EMBL/GenBank/DDBJ databases">
        <title>Actinomadura monticuli sp. nov., isolated from volcanic ash.</title>
        <authorList>
            <person name="Lee S.D."/>
            <person name="Yang H."/>
            <person name="Kim I.S."/>
        </authorList>
    </citation>
    <scope>NUCLEOTIDE SEQUENCE [LARGE SCALE GENOMIC DNA]</scope>
    <source>
        <strain evidence="4 5">DLS-62</strain>
    </source>
</reference>
<dbReference type="InterPro" id="IPR009061">
    <property type="entry name" value="DNA-bd_dom_put_sf"/>
</dbReference>
<keyword evidence="5" id="KW-1185">Reference proteome</keyword>
<gene>
    <name evidence="4" type="ORF">SM611_03310</name>
</gene>
<dbReference type="PROSITE" id="PS50937">
    <property type="entry name" value="HTH_MERR_2"/>
    <property type="match status" value="1"/>
</dbReference>
<evidence type="ECO:0000256" key="1">
    <source>
        <dbReference type="ARBA" id="ARBA00023125"/>
    </source>
</evidence>
<feature type="domain" description="HTH merR-type" evidence="3">
    <location>
        <begin position="8"/>
        <end position="76"/>
    </location>
</feature>
<keyword evidence="1" id="KW-0238">DNA-binding</keyword>
<evidence type="ECO:0000256" key="2">
    <source>
        <dbReference type="SAM" id="MobiDB-lite"/>
    </source>
</evidence>
<dbReference type="SUPFAM" id="SSF46955">
    <property type="entry name" value="Putative DNA-binding domain"/>
    <property type="match status" value="1"/>
</dbReference>
<feature type="region of interest" description="Disordered" evidence="2">
    <location>
        <begin position="134"/>
        <end position="157"/>
    </location>
</feature>
<dbReference type="RefSeq" id="WP_371947274.1">
    <property type="nucleotide sequence ID" value="NZ_JAXCEI010000001.1"/>
</dbReference>
<dbReference type="CDD" id="cd00592">
    <property type="entry name" value="HTH_MerR-like"/>
    <property type="match status" value="1"/>
</dbReference>
<dbReference type="Gene3D" id="1.10.1660.10">
    <property type="match status" value="1"/>
</dbReference>
<dbReference type="PANTHER" id="PTHR30204">
    <property type="entry name" value="REDOX-CYCLING DRUG-SENSING TRANSCRIPTIONAL ACTIVATOR SOXR"/>
    <property type="match status" value="1"/>
</dbReference>
<dbReference type="SMART" id="SM00422">
    <property type="entry name" value="HTH_MERR"/>
    <property type="match status" value="1"/>
</dbReference>
<evidence type="ECO:0000259" key="3">
    <source>
        <dbReference type="PROSITE" id="PS50937"/>
    </source>
</evidence>
<dbReference type="Proteomes" id="UP001569963">
    <property type="component" value="Unassembled WGS sequence"/>
</dbReference>
<evidence type="ECO:0000313" key="4">
    <source>
        <dbReference type="EMBL" id="MFA1537948.1"/>
    </source>
</evidence>
<dbReference type="PRINTS" id="PR00040">
    <property type="entry name" value="HTHMERR"/>
</dbReference>
<name>A0ABV4Q457_9ACTN</name>
<dbReference type="InterPro" id="IPR000551">
    <property type="entry name" value="MerR-type_HTH_dom"/>
</dbReference>
<sequence length="157" mass="16750">MKSSGHEPMSIGALAGHFGLATHVLRHWESLGLLSPARDAAGRRRYDAGDLTRVAMILRAKDAGLSLRTIAHLAPGCDPARRRDVLREEAGALRRRIAAAEASLDLIEGALGCDHEDITECPNFRRLVAERVAEGAAPPARPAGEARDQGVPRPGTP</sequence>
<organism evidence="4 5">
    <name type="scientific">Actinomadura monticuli</name>
    <dbReference type="NCBI Taxonomy" id="3097367"/>
    <lineage>
        <taxon>Bacteria</taxon>
        <taxon>Bacillati</taxon>
        <taxon>Actinomycetota</taxon>
        <taxon>Actinomycetes</taxon>
        <taxon>Streptosporangiales</taxon>
        <taxon>Thermomonosporaceae</taxon>
        <taxon>Actinomadura</taxon>
    </lineage>
</organism>
<dbReference type="PANTHER" id="PTHR30204:SF97">
    <property type="entry name" value="MERR FAMILY REGULATORY PROTEIN"/>
    <property type="match status" value="1"/>
</dbReference>
<proteinExistence type="predicted"/>
<protein>
    <submittedName>
        <fullName evidence="4">MerR family transcriptional regulator</fullName>
    </submittedName>
</protein>
<evidence type="ECO:0000313" key="5">
    <source>
        <dbReference type="Proteomes" id="UP001569963"/>
    </source>
</evidence>
<comment type="caution">
    <text evidence="4">The sequence shown here is derived from an EMBL/GenBank/DDBJ whole genome shotgun (WGS) entry which is preliminary data.</text>
</comment>
<dbReference type="Pfam" id="PF13411">
    <property type="entry name" value="MerR_1"/>
    <property type="match status" value="1"/>
</dbReference>
<accession>A0ABV4Q457</accession>
<dbReference type="InterPro" id="IPR047057">
    <property type="entry name" value="MerR_fam"/>
</dbReference>
<dbReference type="EMBL" id="JAXCEI010000001">
    <property type="protein sequence ID" value="MFA1537948.1"/>
    <property type="molecule type" value="Genomic_DNA"/>
</dbReference>